<evidence type="ECO:0000313" key="3">
    <source>
        <dbReference type="Proteomes" id="UP001211907"/>
    </source>
</evidence>
<evidence type="ECO:0000256" key="1">
    <source>
        <dbReference type="SAM" id="MobiDB-lite"/>
    </source>
</evidence>
<sequence length="58" mass="6902">MEYIDTFDQVQGDEVAETDTEGDGSEDEEIELINHPNSFYLRWRSEFLQKILLEKQSY</sequence>
<feature type="compositionally biased region" description="Acidic residues" evidence="1">
    <location>
        <begin position="14"/>
        <end position="27"/>
    </location>
</feature>
<organism evidence="2 3">
    <name type="scientific">Physocladia obscura</name>
    <dbReference type="NCBI Taxonomy" id="109957"/>
    <lineage>
        <taxon>Eukaryota</taxon>
        <taxon>Fungi</taxon>
        <taxon>Fungi incertae sedis</taxon>
        <taxon>Chytridiomycota</taxon>
        <taxon>Chytridiomycota incertae sedis</taxon>
        <taxon>Chytridiomycetes</taxon>
        <taxon>Chytridiales</taxon>
        <taxon>Chytriomycetaceae</taxon>
        <taxon>Physocladia</taxon>
    </lineage>
</organism>
<comment type="caution">
    <text evidence="2">The sequence shown here is derived from an EMBL/GenBank/DDBJ whole genome shotgun (WGS) entry which is preliminary data.</text>
</comment>
<reference evidence="2" key="1">
    <citation type="submission" date="2020-05" db="EMBL/GenBank/DDBJ databases">
        <title>Phylogenomic resolution of chytrid fungi.</title>
        <authorList>
            <person name="Stajich J.E."/>
            <person name="Amses K."/>
            <person name="Simmons R."/>
            <person name="Seto K."/>
            <person name="Myers J."/>
            <person name="Bonds A."/>
            <person name="Quandt C.A."/>
            <person name="Barry K."/>
            <person name="Liu P."/>
            <person name="Grigoriev I."/>
            <person name="Longcore J.E."/>
            <person name="James T.Y."/>
        </authorList>
    </citation>
    <scope>NUCLEOTIDE SEQUENCE</scope>
    <source>
        <strain evidence="2">JEL0513</strain>
    </source>
</reference>
<dbReference type="Proteomes" id="UP001211907">
    <property type="component" value="Unassembled WGS sequence"/>
</dbReference>
<gene>
    <name evidence="2" type="ORF">HK100_009930</name>
</gene>
<accession>A0AAD5SLJ4</accession>
<keyword evidence="3" id="KW-1185">Reference proteome</keyword>
<name>A0AAD5SLJ4_9FUNG</name>
<protein>
    <submittedName>
        <fullName evidence="2">Uncharacterized protein</fullName>
    </submittedName>
</protein>
<feature type="region of interest" description="Disordered" evidence="1">
    <location>
        <begin position="1"/>
        <end position="27"/>
    </location>
</feature>
<evidence type="ECO:0000313" key="2">
    <source>
        <dbReference type="EMBL" id="KAJ3081212.1"/>
    </source>
</evidence>
<dbReference type="EMBL" id="JADGJH010005288">
    <property type="protein sequence ID" value="KAJ3081212.1"/>
    <property type="molecule type" value="Genomic_DNA"/>
</dbReference>
<proteinExistence type="predicted"/>
<feature type="non-terminal residue" evidence="2">
    <location>
        <position position="58"/>
    </location>
</feature>
<dbReference type="AlphaFoldDB" id="A0AAD5SLJ4"/>